<reference evidence="5 6" key="1">
    <citation type="submission" date="2016-09" db="EMBL/GenBank/DDBJ databases">
        <authorList>
            <consortium name="Pathogen Informatics"/>
            <person name="Sun Q."/>
            <person name="Inoue M."/>
        </authorList>
    </citation>
    <scope>NUCLEOTIDE SEQUENCE [LARGE SCALE GENOMIC DNA]</scope>
    <source>
        <strain evidence="5 6">82C</strain>
    </source>
</reference>
<dbReference type="RefSeq" id="WP_069995562.1">
    <property type="nucleotide sequence ID" value="NZ_FMPG01000003.1"/>
</dbReference>
<dbReference type="PANTHER" id="PTHR11527">
    <property type="entry name" value="HEAT-SHOCK PROTEIN 20 FAMILY MEMBER"/>
    <property type="match status" value="1"/>
</dbReference>
<evidence type="ECO:0000313" key="6">
    <source>
        <dbReference type="Proteomes" id="UP000095412"/>
    </source>
</evidence>
<gene>
    <name evidence="4" type="ORF">SAMEA2297795_01217</name>
    <name evidence="5" type="ORF">SAMEA2297796_01392</name>
</gene>
<dbReference type="InterPro" id="IPR008978">
    <property type="entry name" value="HSP20-like_chaperone"/>
</dbReference>
<dbReference type="SUPFAM" id="SSF49764">
    <property type="entry name" value="HSP20-like chaperones"/>
    <property type="match status" value="1"/>
</dbReference>
<keyword evidence="4" id="KW-0346">Stress response</keyword>
<dbReference type="CDD" id="cd06471">
    <property type="entry name" value="ACD_LpsHSP_like"/>
    <property type="match status" value="1"/>
</dbReference>
<evidence type="ECO:0000256" key="2">
    <source>
        <dbReference type="RuleBase" id="RU003616"/>
    </source>
</evidence>
<dbReference type="OrthoDB" id="9811615at2"/>
<name>A0A1D4M3D7_9STAP</name>
<accession>A0A1D4M3D7</accession>
<organism evidence="4 7">
    <name type="scientific">Staphylococcus caeli</name>
    <dbReference type="NCBI Taxonomy" id="2201815"/>
    <lineage>
        <taxon>Bacteria</taxon>
        <taxon>Bacillati</taxon>
        <taxon>Bacillota</taxon>
        <taxon>Bacilli</taxon>
        <taxon>Bacillales</taxon>
        <taxon>Staphylococcaceae</taxon>
        <taxon>Staphylococcus</taxon>
    </lineage>
</organism>
<keyword evidence="6" id="KW-1185">Reference proteome</keyword>
<dbReference type="Pfam" id="PF00011">
    <property type="entry name" value="HSP20"/>
    <property type="match status" value="1"/>
</dbReference>
<proteinExistence type="inferred from homology"/>
<sequence>MNFEKKPFNNSFFESNPSELFKDFGRQFFEKFPDSTSIKSDVRELDKAFIVEAELPGIKKENIKLQFENNILTIEGNQVVENTENEEKGRIIHQERNYSNVKRQYPFDNVDETAIKASYDNGILTVTLPKKAPNNQPVSNIHID</sequence>
<evidence type="ECO:0000256" key="1">
    <source>
        <dbReference type="PROSITE-ProRule" id="PRU00285"/>
    </source>
</evidence>
<dbReference type="InterPro" id="IPR002068">
    <property type="entry name" value="A-crystallin/Hsp20_dom"/>
</dbReference>
<dbReference type="AlphaFoldDB" id="A0A1D4M3D7"/>
<evidence type="ECO:0000259" key="3">
    <source>
        <dbReference type="PROSITE" id="PS01031"/>
    </source>
</evidence>
<comment type="similarity">
    <text evidence="1 2">Belongs to the small heat shock protein (HSP20) family.</text>
</comment>
<dbReference type="EMBL" id="FMPI01000008">
    <property type="protein sequence ID" value="SCS93028.1"/>
    <property type="molecule type" value="Genomic_DNA"/>
</dbReference>
<reference evidence="4 7" key="2">
    <citation type="submission" date="2016-09" db="EMBL/GenBank/DDBJ databases">
        <authorList>
            <consortium name="Pathogen Informatics"/>
        </authorList>
    </citation>
    <scope>NUCLEOTIDE SEQUENCE [LARGE SCALE GENOMIC DNA]</scope>
    <source>
        <strain evidence="4 7">82B</strain>
    </source>
</reference>
<feature type="domain" description="SHSP" evidence="3">
    <location>
        <begin position="31"/>
        <end position="144"/>
    </location>
</feature>
<dbReference type="PROSITE" id="PS01031">
    <property type="entry name" value="SHSP"/>
    <property type="match status" value="1"/>
</dbReference>
<evidence type="ECO:0000313" key="4">
    <source>
        <dbReference type="EMBL" id="SCS81261.1"/>
    </source>
</evidence>
<evidence type="ECO:0000313" key="7">
    <source>
        <dbReference type="Proteomes" id="UP000095768"/>
    </source>
</evidence>
<dbReference type="Proteomes" id="UP000095768">
    <property type="component" value="Unassembled WGS sequence"/>
</dbReference>
<dbReference type="EMBL" id="FMPG01000003">
    <property type="protein sequence ID" value="SCS81261.1"/>
    <property type="molecule type" value="Genomic_DNA"/>
</dbReference>
<dbReference type="Gene3D" id="2.60.40.790">
    <property type="match status" value="1"/>
</dbReference>
<dbReference type="Proteomes" id="UP000095412">
    <property type="component" value="Unassembled WGS sequence"/>
</dbReference>
<evidence type="ECO:0000313" key="5">
    <source>
        <dbReference type="EMBL" id="SCS93028.1"/>
    </source>
</evidence>
<protein>
    <submittedName>
        <fullName evidence="4">Small heat shock protein</fullName>
    </submittedName>
</protein>
<dbReference type="InterPro" id="IPR031107">
    <property type="entry name" value="Small_HSP"/>
</dbReference>